<dbReference type="Proteomes" id="UP001175211">
    <property type="component" value="Unassembled WGS sequence"/>
</dbReference>
<evidence type="ECO:0000313" key="2">
    <source>
        <dbReference type="Proteomes" id="UP001175211"/>
    </source>
</evidence>
<keyword evidence="2" id="KW-1185">Reference proteome</keyword>
<sequence length="215" mass="24090">MLCRPVMSLAAAYRARQRPTLEDKQLILVHSCPTTTNGVPLRQPANSHAIFALSINRQHSQVRFTWWMCLLCRCPPPFTPLFCSLFGNTNFSAFNHAETSAAVPLALSEPSSVVDVFTFEPRQKQGHRLSDIRCSWEAAVPIPGLVVVGRRPRAVVSSSSYTLSEYYNFHQNDESLREGGVHICSRHAVFSFRVTQEYGIDSESNIIVLVNNLDP</sequence>
<dbReference type="GeneID" id="85367038"/>
<comment type="caution">
    <text evidence="1">The sequence shown here is derived from an EMBL/GenBank/DDBJ whole genome shotgun (WGS) entry which is preliminary data.</text>
</comment>
<accession>A0AA39TPB0</accession>
<dbReference type="AlphaFoldDB" id="A0AA39TPB0"/>
<protein>
    <submittedName>
        <fullName evidence="1">Uncharacterized protein</fullName>
    </submittedName>
</protein>
<dbReference type="EMBL" id="JAUEPS010000004">
    <property type="protein sequence ID" value="KAK0465882.1"/>
    <property type="molecule type" value="Genomic_DNA"/>
</dbReference>
<gene>
    <name evidence="1" type="ORF">EV420DRAFT_798786</name>
</gene>
<proteinExistence type="predicted"/>
<evidence type="ECO:0000313" key="1">
    <source>
        <dbReference type="EMBL" id="KAK0465882.1"/>
    </source>
</evidence>
<reference evidence="1" key="1">
    <citation type="submission" date="2023-06" db="EMBL/GenBank/DDBJ databases">
        <authorList>
            <consortium name="Lawrence Berkeley National Laboratory"/>
            <person name="Ahrendt S."/>
            <person name="Sahu N."/>
            <person name="Indic B."/>
            <person name="Wong-Bajracharya J."/>
            <person name="Merenyi Z."/>
            <person name="Ke H.-M."/>
            <person name="Monk M."/>
            <person name="Kocsube S."/>
            <person name="Drula E."/>
            <person name="Lipzen A."/>
            <person name="Balint B."/>
            <person name="Henrissat B."/>
            <person name="Andreopoulos B."/>
            <person name="Martin F.M."/>
            <person name="Harder C.B."/>
            <person name="Rigling D."/>
            <person name="Ford K.L."/>
            <person name="Foster G.D."/>
            <person name="Pangilinan J."/>
            <person name="Papanicolaou A."/>
            <person name="Barry K."/>
            <person name="LaButti K."/>
            <person name="Viragh M."/>
            <person name="Koriabine M."/>
            <person name="Yan M."/>
            <person name="Riley R."/>
            <person name="Champramary S."/>
            <person name="Plett K.L."/>
            <person name="Tsai I.J."/>
            <person name="Slot J."/>
            <person name="Sipos G."/>
            <person name="Plett J."/>
            <person name="Nagy L.G."/>
            <person name="Grigoriev I.V."/>
        </authorList>
    </citation>
    <scope>NUCLEOTIDE SEQUENCE</scope>
    <source>
        <strain evidence="1">CCBAS 213</strain>
    </source>
</reference>
<name>A0AA39TPB0_ARMTA</name>
<organism evidence="1 2">
    <name type="scientific">Armillaria tabescens</name>
    <name type="common">Ringless honey mushroom</name>
    <name type="synonym">Agaricus tabescens</name>
    <dbReference type="NCBI Taxonomy" id="1929756"/>
    <lineage>
        <taxon>Eukaryota</taxon>
        <taxon>Fungi</taxon>
        <taxon>Dikarya</taxon>
        <taxon>Basidiomycota</taxon>
        <taxon>Agaricomycotina</taxon>
        <taxon>Agaricomycetes</taxon>
        <taxon>Agaricomycetidae</taxon>
        <taxon>Agaricales</taxon>
        <taxon>Marasmiineae</taxon>
        <taxon>Physalacriaceae</taxon>
        <taxon>Desarmillaria</taxon>
    </lineage>
</organism>
<dbReference type="RefSeq" id="XP_060336709.1">
    <property type="nucleotide sequence ID" value="XM_060483490.1"/>
</dbReference>